<sequence length="147" mass="16972">MHNDSFALKYSCKEMMPRRDWLPMVLLLQRNLVVDFKFIVTKEPRTSQPIILSRLENPYGKRNDQRIECKSCKKYGVYTPSLHRIITPKKWASGSIKSWLEKILERTIGDNRAPGRDKLDDALRALTAQSLQNTAGCTPYKLVYGKA</sequence>
<reference evidence="1" key="1">
    <citation type="journal article" date="2022" name="Int. J. Mol. Sci.">
        <title>Draft Genome of Tanacetum Coccineum: Genomic Comparison of Closely Related Tanacetum-Family Plants.</title>
        <authorList>
            <person name="Yamashiro T."/>
            <person name="Shiraishi A."/>
            <person name="Nakayama K."/>
            <person name="Satake H."/>
        </authorList>
    </citation>
    <scope>NUCLEOTIDE SEQUENCE</scope>
</reference>
<reference evidence="1" key="2">
    <citation type="submission" date="2022-01" db="EMBL/GenBank/DDBJ databases">
        <authorList>
            <person name="Yamashiro T."/>
            <person name="Shiraishi A."/>
            <person name="Satake H."/>
            <person name="Nakayama K."/>
        </authorList>
    </citation>
    <scope>NUCLEOTIDE SEQUENCE</scope>
</reference>
<name>A0ABQ5GX44_9ASTR</name>
<evidence type="ECO:0000313" key="1">
    <source>
        <dbReference type="EMBL" id="GJT79358.1"/>
    </source>
</evidence>
<protein>
    <recommendedName>
        <fullName evidence="3">Reverse transcriptase</fullName>
    </recommendedName>
</protein>
<dbReference type="EMBL" id="BQNB010018892">
    <property type="protein sequence ID" value="GJT79358.1"/>
    <property type="molecule type" value="Genomic_DNA"/>
</dbReference>
<gene>
    <name evidence="1" type="ORF">Tco_1053700</name>
</gene>
<dbReference type="Proteomes" id="UP001151760">
    <property type="component" value="Unassembled WGS sequence"/>
</dbReference>
<comment type="caution">
    <text evidence="1">The sequence shown here is derived from an EMBL/GenBank/DDBJ whole genome shotgun (WGS) entry which is preliminary data.</text>
</comment>
<keyword evidence="2" id="KW-1185">Reference proteome</keyword>
<proteinExistence type="predicted"/>
<accession>A0ABQ5GX44</accession>
<evidence type="ECO:0008006" key="3">
    <source>
        <dbReference type="Google" id="ProtNLM"/>
    </source>
</evidence>
<evidence type="ECO:0000313" key="2">
    <source>
        <dbReference type="Proteomes" id="UP001151760"/>
    </source>
</evidence>
<organism evidence="1 2">
    <name type="scientific">Tanacetum coccineum</name>
    <dbReference type="NCBI Taxonomy" id="301880"/>
    <lineage>
        <taxon>Eukaryota</taxon>
        <taxon>Viridiplantae</taxon>
        <taxon>Streptophyta</taxon>
        <taxon>Embryophyta</taxon>
        <taxon>Tracheophyta</taxon>
        <taxon>Spermatophyta</taxon>
        <taxon>Magnoliopsida</taxon>
        <taxon>eudicotyledons</taxon>
        <taxon>Gunneridae</taxon>
        <taxon>Pentapetalae</taxon>
        <taxon>asterids</taxon>
        <taxon>campanulids</taxon>
        <taxon>Asterales</taxon>
        <taxon>Asteraceae</taxon>
        <taxon>Asteroideae</taxon>
        <taxon>Anthemideae</taxon>
        <taxon>Anthemidinae</taxon>
        <taxon>Tanacetum</taxon>
    </lineage>
</organism>